<keyword evidence="3" id="KW-1185">Reference proteome</keyword>
<feature type="signal peptide" evidence="1">
    <location>
        <begin position="1"/>
        <end position="28"/>
    </location>
</feature>
<accession>A0ABT8WK32</accession>
<feature type="chain" id="PRO_5046744747" evidence="1">
    <location>
        <begin position="29"/>
        <end position="253"/>
    </location>
</feature>
<dbReference type="RefSeq" id="WP_303300610.1">
    <property type="nucleotide sequence ID" value="NZ_BAABDA010000042.1"/>
</dbReference>
<name>A0ABT8WK32_9FLAO</name>
<comment type="caution">
    <text evidence="2">The sequence shown here is derived from an EMBL/GenBank/DDBJ whole genome shotgun (WGS) entry which is preliminary data.</text>
</comment>
<gene>
    <name evidence="2" type="ORF">Q4Q40_04895</name>
</gene>
<dbReference type="EMBL" id="JAUOEL010000001">
    <property type="protein sequence ID" value="MDO5973516.1"/>
    <property type="molecule type" value="Genomic_DNA"/>
</dbReference>
<evidence type="ECO:0000256" key="1">
    <source>
        <dbReference type="SAM" id="SignalP"/>
    </source>
</evidence>
<proteinExistence type="predicted"/>
<sequence>MKTKQNITKTTHYVLVLLLIGFTLSAKAQFIDEEGTTYSSFTVNANTSIGVSSLRLNGDEVWSIYNTDILDGLGIGRIIDPPGTQNAAFVSHLILENGGVVKIPKALTVGTDEAIPGTIAHFDGRVYISENDGVHEGFDDHTDDKYKDFLLWVEEGIVTSDLALADLEDWPDYVFDKDYNLPSLEEVENNIKKTGHLHTMPSAEVVEKSGFEVSDMTKRMVKTIEELTLHTINQKKQIDMLMARLAALEAKLK</sequence>
<dbReference type="Proteomes" id="UP001176806">
    <property type="component" value="Unassembled WGS sequence"/>
</dbReference>
<keyword evidence="1" id="KW-0732">Signal</keyword>
<evidence type="ECO:0000313" key="3">
    <source>
        <dbReference type="Proteomes" id="UP001176806"/>
    </source>
</evidence>
<organism evidence="2 3">
    <name type="scientific">Flavivirga jejuensis</name>
    <dbReference type="NCBI Taxonomy" id="870487"/>
    <lineage>
        <taxon>Bacteria</taxon>
        <taxon>Pseudomonadati</taxon>
        <taxon>Bacteroidota</taxon>
        <taxon>Flavobacteriia</taxon>
        <taxon>Flavobacteriales</taxon>
        <taxon>Flavobacteriaceae</taxon>
        <taxon>Flavivirga</taxon>
    </lineage>
</organism>
<protein>
    <submittedName>
        <fullName evidence="2">Uncharacterized protein</fullName>
    </submittedName>
</protein>
<reference evidence="2" key="1">
    <citation type="submission" date="2023-07" db="EMBL/GenBank/DDBJ databases">
        <title>Two novel species in the genus Flavivirga.</title>
        <authorList>
            <person name="Kwon K."/>
        </authorList>
    </citation>
    <scope>NUCLEOTIDE SEQUENCE</scope>
    <source>
        <strain evidence="2">KACC 14158</strain>
    </source>
</reference>
<evidence type="ECO:0000313" key="2">
    <source>
        <dbReference type="EMBL" id="MDO5973516.1"/>
    </source>
</evidence>